<gene>
    <name evidence="9" type="ORF">SMACR_07945</name>
</gene>
<comment type="subcellular location">
    <subcellularLocation>
        <location evidence="1">Membrane</location>
        <topology evidence="1">Multi-pass membrane protein</topology>
    </subcellularLocation>
</comment>
<dbReference type="PANTHER" id="PTHR33048">
    <property type="entry name" value="PTH11-LIKE INTEGRAL MEMBRANE PROTEIN (AFU_ORTHOLOGUE AFUA_5G11245)"/>
    <property type="match status" value="1"/>
</dbReference>
<feature type="compositionally biased region" description="Basic and acidic residues" evidence="6">
    <location>
        <begin position="125"/>
        <end position="141"/>
    </location>
</feature>
<dbReference type="InterPro" id="IPR049326">
    <property type="entry name" value="Rhodopsin_dom_fungi"/>
</dbReference>
<comment type="similarity">
    <text evidence="5">Belongs to the SAT4 family.</text>
</comment>
<evidence type="ECO:0000256" key="7">
    <source>
        <dbReference type="SAM" id="Phobius"/>
    </source>
</evidence>
<evidence type="ECO:0000256" key="4">
    <source>
        <dbReference type="ARBA" id="ARBA00023136"/>
    </source>
</evidence>
<dbReference type="Pfam" id="PF20684">
    <property type="entry name" value="Fung_rhodopsin"/>
    <property type="match status" value="1"/>
</dbReference>
<evidence type="ECO:0000256" key="1">
    <source>
        <dbReference type="ARBA" id="ARBA00004141"/>
    </source>
</evidence>
<feature type="region of interest" description="Disordered" evidence="6">
    <location>
        <begin position="123"/>
        <end position="161"/>
    </location>
</feature>
<evidence type="ECO:0000259" key="8">
    <source>
        <dbReference type="Pfam" id="PF20684"/>
    </source>
</evidence>
<feature type="transmembrane region" description="Helical" evidence="7">
    <location>
        <begin position="21"/>
        <end position="42"/>
    </location>
</feature>
<feature type="domain" description="Rhodopsin" evidence="8">
    <location>
        <begin position="1"/>
        <end position="83"/>
    </location>
</feature>
<feature type="transmembrane region" description="Helical" evidence="7">
    <location>
        <begin position="67"/>
        <end position="89"/>
    </location>
</feature>
<comment type="caution">
    <text evidence="9">The sequence shown here is derived from an EMBL/GenBank/DDBJ whole genome shotgun (WGS) entry which is preliminary data.</text>
</comment>
<evidence type="ECO:0000256" key="3">
    <source>
        <dbReference type="ARBA" id="ARBA00022989"/>
    </source>
</evidence>
<dbReference type="PANTHER" id="PTHR33048:SF143">
    <property type="entry name" value="EXTRACELLULAR MEMBRANE PROTEIN CFEM DOMAIN-CONTAINING PROTEIN-RELATED"/>
    <property type="match status" value="1"/>
</dbReference>
<name>A0A8S8ZPN4_SORMA</name>
<organism evidence="9 10">
    <name type="scientific">Sordaria macrospora</name>
    <dbReference type="NCBI Taxonomy" id="5147"/>
    <lineage>
        <taxon>Eukaryota</taxon>
        <taxon>Fungi</taxon>
        <taxon>Dikarya</taxon>
        <taxon>Ascomycota</taxon>
        <taxon>Pezizomycotina</taxon>
        <taxon>Sordariomycetes</taxon>
        <taxon>Sordariomycetidae</taxon>
        <taxon>Sordariales</taxon>
        <taxon>Sordariaceae</taxon>
        <taxon>Sordaria</taxon>
    </lineage>
</organism>
<evidence type="ECO:0000256" key="5">
    <source>
        <dbReference type="ARBA" id="ARBA00038359"/>
    </source>
</evidence>
<accession>A0A8S8ZPN4</accession>
<dbReference type="AlphaFoldDB" id="A0A8S8ZPN4"/>
<dbReference type="GO" id="GO:0016020">
    <property type="term" value="C:membrane"/>
    <property type="evidence" value="ECO:0007669"/>
    <property type="project" value="UniProtKB-SubCell"/>
</dbReference>
<dbReference type="VEuPathDB" id="FungiDB:SMAC_07945"/>
<dbReference type="Proteomes" id="UP000433876">
    <property type="component" value="Unassembled WGS sequence"/>
</dbReference>
<protein>
    <recommendedName>
        <fullName evidence="8">Rhodopsin domain-containing protein</fullName>
    </recommendedName>
</protein>
<dbReference type="InterPro" id="IPR052337">
    <property type="entry name" value="SAT4-like"/>
</dbReference>
<reference evidence="9 10" key="1">
    <citation type="submission" date="2017-07" db="EMBL/GenBank/DDBJ databases">
        <title>Genome sequence of the Sordaria macrospora wild type strain R19027.</title>
        <authorList>
            <person name="Nowrousian M."/>
            <person name="Teichert I."/>
            <person name="Kueck U."/>
        </authorList>
    </citation>
    <scope>NUCLEOTIDE SEQUENCE [LARGE SCALE GENOMIC DNA]</scope>
    <source>
        <strain evidence="9 10">R19027</strain>
        <tissue evidence="9">Mycelium</tissue>
    </source>
</reference>
<dbReference type="EMBL" id="NMPR01000065">
    <property type="protein sequence ID" value="KAA8631973.1"/>
    <property type="molecule type" value="Genomic_DNA"/>
</dbReference>
<keyword evidence="2 7" id="KW-0812">Transmembrane</keyword>
<keyword evidence="3 7" id="KW-1133">Transmembrane helix</keyword>
<proteinExistence type="inferred from homology"/>
<evidence type="ECO:0000256" key="6">
    <source>
        <dbReference type="SAM" id="MobiDB-lite"/>
    </source>
</evidence>
<evidence type="ECO:0000313" key="9">
    <source>
        <dbReference type="EMBL" id="KAA8631973.1"/>
    </source>
</evidence>
<sequence>MLAIPLWCIRGLRMGVWKKMGVAGMFGIGMLVTIFSCIRLRYLTVFTETPNPTQALFDIDRWSTLEAASSIFCACMPTLRQMVVSVVGLGRKRFGKRRPSSGVSGKFGSSGSSTVALGINSRYSRSTEARHSDTSQEKLSDTEQPNHGLFEDTTGNQGVRSGNSSIMYTVEYSVEVDNTAASQIIPHSGRLSPPPYTYGNGPQDLPGVNDGCENYRACVVSRNLGRIGGVGGSLRRQSRSPRLRVAA</sequence>
<keyword evidence="4 7" id="KW-0472">Membrane</keyword>
<evidence type="ECO:0000313" key="10">
    <source>
        <dbReference type="Proteomes" id="UP000433876"/>
    </source>
</evidence>
<evidence type="ECO:0000256" key="2">
    <source>
        <dbReference type="ARBA" id="ARBA00022692"/>
    </source>
</evidence>